<evidence type="ECO:0000313" key="2">
    <source>
        <dbReference type="Proteomes" id="UP000236569"/>
    </source>
</evidence>
<accession>A0A2I9CVZ6</accession>
<proteinExistence type="predicted"/>
<sequence length="150" mass="15864">MEPGERTGVVCPPFRFPGTLTWRGRPSWQGQAQPAASGRHSFICQATLPEELPGGHSNGDSDRKLVAVSRAPALGLSRAGGKTPQPVVAPPPCRFAHRRRRLTVRQCDIGSAPPGSSFGTMPSCSSVTFNPASMTSTFPRAAGLKVRKAS</sequence>
<dbReference type="EMBL" id="BFAG01000007">
    <property type="protein sequence ID" value="GBF06149.1"/>
    <property type="molecule type" value="Genomic_DNA"/>
</dbReference>
<dbReference type="AlphaFoldDB" id="A0A2I9CVZ6"/>
<evidence type="ECO:0000313" key="1">
    <source>
        <dbReference type="EMBL" id="GBF06149.1"/>
    </source>
</evidence>
<comment type="caution">
    <text evidence="1">The sequence shown here is derived from an EMBL/GenBank/DDBJ whole genome shotgun (WGS) entry which is preliminary data.</text>
</comment>
<organism evidence="1 2">
    <name type="scientific">Deinococcus aerius</name>
    <dbReference type="NCBI Taxonomy" id="200253"/>
    <lineage>
        <taxon>Bacteria</taxon>
        <taxon>Thermotogati</taxon>
        <taxon>Deinococcota</taxon>
        <taxon>Deinococci</taxon>
        <taxon>Deinococcales</taxon>
        <taxon>Deinococcaceae</taxon>
        <taxon>Deinococcus</taxon>
    </lineage>
</organism>
<gene>
    <name evidence="1" type="ORF">DAERI_070147</name>
</gene>
<reference evidence="2" key="1">
    <citation type="submission" date="2018-01" db="EMBL/GenBank/DDBJ databases">
        <title>Draft Genome Sequence of the Radioresistant Bacterium Deinococcus aerius TR0125, Isolated from the Higher Atmosphere above Japan.</title>
        <authorList>
            <person name="Satoh K."/>
            <person name="Arai H."/>
            <person name="Sanzen T."/>
            <person name="Kawaguchi Y."/>
            <person name="Hayashi H."/>
            <person name="Yokobori S."/>
            <person name="Yamagishi A."/>
            <person name="Oono Y."/>
            <person name="Narumi I."/>
        </authorList>
    </citation>
    <scope>NUCLEOTIDE SEQUENCE [LARGE SCALE GENOMIC DNA]</scope>
    <source>
        <strain evidence="2">TR0125</strain>
    </source>
</reference>
<name>A0A2I9CVZ6_9DEIO</name>
<keyword evidence="2" id="KW-1185">Reference proteome</keyword>
<protein>
    <submittedName>
        <fullName evidence="1">Uncharacterized protein</fullName>
    </submittedName>
</protein>
<dbReference type="Proteomes" id="UP000236569">
    <property type="component" value="Unassembled WGS sequence"/>
</dbReference>